<dbReference type="EMBL" id="CP017415">
    <property type="protein sequence ID" value="AOU98584.1"/>
    <property type="molecule type" value="Genomic_DNA"/>
</dbReference>
<feature type="region of interest" description="Disordered" evidence="1">
    <location>
        <begin position="223"/>
        <end position="249"/>
    </location>
</feature>
<sequence length="527" mass="55509">MGAHPGPAYPENSATQALAVPPDMMAPKTASTYAVPSAKGLGPAQTTPSQPSPPSAAPAQAQLQSVAPQPGVLPSAAGMQLVNQGGFHWLSIQASPGAVWPHVLAYFKAQGFKAVEADAKTGVIRTDWKGTQAGLPKGLTSRLFKGLYDSGKRERFVVRLVSHQDGASSLLYLSYQGAIEENIGSGAMHWQWAKPDPGKEATALQSLMNYLAAHLPASQLSPAPIARSGTQSGPAQVSVPTTDTAAGRTEPSDYRIMNVNQQPVMRSALPFATAWPQIGIALGRADFIVHKADAAKGLYHVTYHGQNQGSALGNMLGSDAVMSMGTKFVIAVQHHAGGVQVEVDNPMMLPVESGGAQGILEMIRAGMVGPHRREVAAAALTAKQQTEVVQTTGDLQKAEAQVGGQRAKYSLVEESGEPILKTDGAFAVVWPQVGLALLHSDFVIEAQDRAKGTYQVVYNGKSQSGGGSFASNLFDGGPVLIKGVRFRIYVQQVNKHDIWVHAQNPMGLPMPAHGARAVLQSIEPKLG</sequence>
<gene>
    <name evidence="2" type="ORF">BI364_12010</name>
</gene>
<protein>
    <submittedName>
        <fullName evidence="2">Uncharacterized protein</fullName>
    </submittedName>
</protein>
<accession>A0A1D8IQB5</accession>
<dbReference type="Gene3D" id="3.30.310.170">
    <property type="entry name" value="Outer membrane protein assembly factor BamC"/>
    <property type="match status" value="2"/>
</dbReference>
<feature type="region of interest" description="Disordered" evidence="1">
    <location>
        <begin position="1"/>
        <end position="70"/>
    </location>
</feature>
<dbReference type="AlphaFoldDB" id="A0A1D8IQB5"/>
<evidence type="ECO:0000313" key="3">
    <source>
        <dbReference type="Proteomes" id="UP000095401"/>
    </source>
</evidence>
<dbReference type="InterPro" id="IPR042268">
    <property type="entry name" value="BamC_C"/>
</dbReference>
<dbReference type="Proteomes" id="UP000095401">
    <property type="component" value="Chromosome"/>
</dbReference>
<name>A0A1D8IQB5_9GAMM</name>
<dbReference type="KEGG" id="aprs:BI364_12010"/>
<dbReference type="InterPro" id="IPR010653">
    <property type="entry name" value="NlpB/DapX"/>
</dbReference>
<organism evidence="2 3">
    <name type="scientific">Acidihalobacter yilgarnensis</name>
    <dbReference type="NCBI Taxonomy" id="2819280"/>
    <lineage>
        <taxon>Bacteria</taxon>
        <taxon>Pseudomonadati</taxon>
        <taxon>Pseudomonadota</taxon>
        <taxon>Gammaproteobacteria</taxon>
        <taxon>Chromatiales</taxon>
        <taxon>Ectothiorhodospiraceae</taxon>
        <taxon>Acidihalobacter</taxon>
    </lineage>
</organism>
<keyword evidence="3" id="KW-1185">Reference proteome</keyword>
<feature type="compositionally biased region" description="Low complexity" evidence="1">
    <location>
        <begin position="57"/>
        <end position="70"/>
    </location>
</feature>
<evidence type="ECO:0000256" key="1">
    <source>
        <dbReference type="SAM" id="MobiDB-lite"/>
    </source>
</evidence>
<dbReference type="Pfam" id="PF06804">
    <property type="entry name" value="Lipoprotein_18"/>
    <property type="match status" value="2"/>
</dbReference>
<proteinExistence type="predicted"/>
<evidence type="ECO:0000313" key="2">
    <source>
        <dbReference type="EMBL" id="AOU98584.1"/>
    </source>
</evidence>
<reference evidence="3" key="1">
    <citation type="submission" date="2016-09" db="EMBL/GenBank/DDBJ databases">
        <title>Acidihalobacter prosperus F5.</title>
        <authorList>
            <person name="Khaleque H.N."/>
            <person name="Ramsay J.P."/>
            <person name="Kaksonen A.H."/>
            <person name="Boxall N.J."/>
            <person name="Watkin E.L.J."/>
        </authorList>
    </citation>
    <scope>NUCLEOTIDE SEQUENCE [LARGE SCALE GENOMIC DNA]</scope>
    <source>
        <strain evidence="3">F5</strain>
    </source>
</reference>
<feature type="compositionally biased region" description="Polar residues" evidence="1">
    <location>
        <begin position="228"/>
        <end position="244"/>
    </location>
</feature>